<dbReference type="GO" id="GO:0071770">
    <property type="term" value="P:DIM/DIP cell wall layer assembly"/>
    <property type="evidence" value="ECO:0007669"/>
    <property type="project" value="TreeGrafter"/>
</dbReference>
<gene>
    <name evidence="5" type="ORF">FNZ23_07580</name>
</gene>
<feature type="compositionally biased region" description="Low complexity" evidence="3">
    <location>
        <begin position="127"/>
        <end position="145"/>
    </location>
</feature>
<evidence type="ECO:0000259" key="4">
    <source>
        <dbReference type="PROSITE" id="PS52004"/>
    </source>
</evidence>
<dbReference type="OrthoDB" id="4306994at2"/>
<organism evidence="5 6">
    <name type="scientific">Streptomyces benahoarensis</name>
    <dbReference type="NCBI Taxonomy" id="2595054"/>
    <lineage>
        <taxon>Bacteria</taxon>
        <taxon>Bacillati</taxon>
        <taxon>Actinomycetota</taxon>
        <taxon>Actinomycetes</taxon>
        <taxon>Kitasatosporales</taxon>
        <taxon>Streptomycetaceae</taxon>
        <taxon>Streptomyces</taxon>
    </lineage>
</organism>
<dbReference type="InterPro" id="IPR050091">
    <property type="entry name" value="PKS_NRPS_Biosynth_Enz"/>
</dbReference>
<evidence type="ECO:0000256" key="2">
    <source>
        <dbReference type="ARBA" id="ARBA00022553"/>
    </source>
</evidence>
<evidence type="ECO:0000313" key="5">
    <source>
        <dbReference type="EMBL" id="TSB42881.1"/>
    </source>
</evidence>
<name>A0A553ZN38_9ACTN</name>
<feature type="domain" description="Ketosynthase family 3 (KS3)" evidence="4">
    <location>
        <begin position="1"/>
        <end position="121"/>
    </location>
</feature>
<evidence type="ECO:0000313" key="6">
    <source>
        <dbReference type="Proteomes" id="UP000320888"/>
    </source>
</evidence>
<keyword evidence="1" id="KW-0596">Phosphopantetheine</keyword>
<dbReference type="GO" id="GO:0006633">
    <property type="term" value="P:fatty acid biosynthetic process"/>
    <property type="evidence" value="ECO:0007669"/>
    <property type="project" value="TreeGrafter"/>
</dbReference>
<dbReference type="AlphaFoldDB" id="A0A553ZN38"/>
<dbReference type="GO" id="GO:0005737">
    <property type="term" value="C:cytoplasm"/>
    <property type="evidence" value="ECO:0007669"/>
    <property type="project" value="TreeGrafter"/>
</dbReference>
<dbReference type="PANTHER" id="PTHR43775">
    <property type="entry name" value="FATTY ACID SYNTHASE"/>
    <property type="match status" value="1"/>
</dbReference>
<dbReference type="PROSITE" id="PS52004">
    <property type="entry name" value="KS3_2"/>
    <property type="match status" value="1"/>
</dbReference>
<feature type="compositionally biased region" description="Basic and acidic residues" evidence="3">
    <location>
        <begin position="148"/>
        <end position="158"/>
    </location>
</feature>
<keyword evidence="6" id="KW-1185">Reference proteome</keyword>
<dbReference type="GO" id="GO:0004312">
    <property type="term" value="F:fatty acid synthase activity"/>
    <property type="evidence" value="ECO:0007669"/>
    <property type="project" value="TreeGrafter"/>
</dbReference>
<dbReference type="InterPro" id="IPR032821">
    <property type="entry name" value="PKS_assoc"/>
</dbReference>
<feature type="region of interest" description="Disordered" evidence="3">
    <location>
        <begin position="122"/>
        <end position="192"/>
    </location>
</feature>
<dbReference type="SMART" id="SM00825">
    <property type="entry name" value="PKS_KS"/>
    <property type="match status" value="1"/>
</dbReference>
<reference evidence="5 6" key="1">
    <citation type="submission" date="2019-07" db="EMBL/GenBank/DDBJ databases">
        <title>Draft genome for Streptomyces benahoarensis MZ03-48.</title>
        <authorList>
            <person name="Gonzalez-Pimentel J.L."/>
        </authorList>
    </citation>
    <scope>NUCLEOTIDE SEQUENCE [LARGE SCALE GENOMIC DNA]</scope>
    <source>
        <strain evidence="5 6">MZ03-48</strain>
    </source>
</reference>
<dbReference type="CDD" id="cd00833">
    <property type="entry name" value="PKS"/>
    <property type="match status" value="1"/>
</dbReference>
<keyword evidence="2" id="KW-0597">Phosphoprotein</keyword>
<evidence type="ECO:0000256" key="3">
    <source>
        <dbReference type="SAM" id="MobiDB-lite"/>
    </source>
</evidence>
<dbReference type="InterPro" id="IPR016039">
    <property type="entry name" value="Thiolase-like"/>
</dbReference>
<comment type="caution">
    <text evidence="5">The sequence shown here is derived from an EMBL/GenBank/DDBJ whole genome shotgun (WGS) entry which is preliminary data.</text>
</comment>
<protein>
    <submittedName>
        <fullName evidence="5">Polyketide synthase</fullName>
    </submittedName>
</protein>
<dbReference type="Pfam" id="PF02801">
    <property type="entry name" value="Ketoacyl-synt_C"/>
    <property type="match status" value="1"/>
</dbReference>
<dbReference type="PANTHER" id="PTHR43775:SF37">
    <property type="entry name" value="SI:DKEY-61P9.11"/>
    <property type="match status" value="1"/>
</dbReference>
<dbReference type="Proteomes" id="UP000320888">
    <property type="component" value="Unassembled WGS sequence"/>
</dbReference>
<dbReference type="SUPFAM" id="SSF53901">
    <property type="entry name" value="Thiolase-like"/>
    <property type="match status" value="1"/>
</dbReference>
<dbReference type="Gene3D" id="3.40.47.10">
    <property type="match status" value="1"/>
</dbReference>
<accession>A0A553ZN38</accession>
<dbReference type="GO" id="GO:0005886">
    <property type="term" value="C:plasma membrane"/>
    <property type="evidence" value="ECO:0007669"/>
    <property type="project" value="TreeGrafter"/>
</dbReference>
<dbReference type="EMBL" id="VKLS01000053">
    <property type="protein sequence ID" value="TSB42881.1"/>
    <property type="molecule type" value="Genomic_DNA"/>
</dbReference>
<proteinExistence type="predicted"/>
<evidence type="ECO:0000256" key="1">
    <source>
        <dbReference type="ARBA" id="ARBA00022450"/>
    </source>
</evidence>
<dbReference type="InterPro" id="IPR014031">
    <property type="entry name" value="Ketoacyl_synth_C"/>
</dbReference>
<dbReference type="InterPro" id="IPR020841">
    <property type="entry name" value="PKS_Beta-ketoAc_synthase_dom"/>
</dbReference>
<dbReference type="Pfam" id="PF16197">
    <property type="entry name" value="KAsynt_C_assoc"/>
    <property type="match status" value="1"/>
</dbReference>
<sequence>MEMIEAHGTGTAVGDPLELTAMKQVYGAGDQPCAVGSVKTNIGHTESASGVVGLLKTITSVRHRKVPATLHFSEWNPQIDARACRLFVPTELQPWPVDGPRIAAVSSYGVGGTNAHVIVEEAPGPSRPRSLSRTSRTRGTTRSCSAPHPRERYGRRQDGWPTGLRGRARGPDSAMSRTRWPCGALTSRTAGR</sequence>